<comment type="subcellular location">
    <subcellularLocation>
        <location evidence="1 2">Nucleus</location>
    </subcellularLocation>
</comment>
<dbReference type="OrthoDB" id="313485at2759"/>
<evidence type="ECO:0000313" key="6">
    <source>
        <dbReference type="Proteomes" id="UP000039865"/>
    </source>
</evidence>
<dbReference type="Pfam" id="PF00046">
    <property type="entry name" value="Homeodomain"/>
    <property type="match status" value="1"/>
</dbReference>
<keyword evidence="1 2" id="KW-0371">Homeobox</keyword>
<dbReference type="InterPro" id="IPR009057">
    <property type="entry name" value="Homeodomain-like_sf"/>
</dbReference>
<dbReference type="CDD" id="cd00086">
    <property type="entry name" value="homeodomain"/>
    <property type="match status" value="1"/>
</dbReference>
<sequence length="295" mass="33991">MNANQSVVSNENAAPNHIQLSNGKSAFTPFIQKPVPQRLSPINLFEPSPIQKFLYFTALAQQHQEAASKVLNKVLTPNKQVTPSNFLRIGAFNDMMTPKMLKSESFQQQQQQYLGNGPRGFSYDVIIPQKSMLNSSPLDEGMNTDGSADLDKDMESTDYSSQEKQDQLEKAGHRESEKSKKRRPLEINGIIIDNFLASDDLNECVDFLLRKDKGDLTLKNEHQKVIRHNAFGKSKDKKKRQRKNLDQHSILSEYFDRNPNWDKQTIQKLSDILGLKESQIYKWNWDQRKKFNMED</sequence>
<name>A0A078ADC9_STYLE</name>
<dbReference type="GO" id="GO:0005634">
    <property type="term" value="C:nucleus"/>
    <property type="evidence" value="ECO:0007669"/>
    <property type="project" value="UniProtKB-SubCell"/>
</dbReference>
<dbReference type="SUPFAM" id="SSF46689">
    <property type="entry name" value="Homeodomain-like"/>
    <property type="match status" value="1"/>
</dbReference>
<feature type="DNA-binding region" description="Homeobox" evidence="1">
    <location>
        <begin position="236"/>
        <end position="295"/>
    </location>
</feature>
<dbReference type="GO" id="GO:0003677">
    <property type="term" value="F:DNA binding"/>
    <property type="evidence" value="ECO:0007669"/>
    <property type="project" value="UniProtKB-UniRule"/>
</dbReference>
<evidence type="ECO:0000256" key="3">
    <source>
        <dbReference type="SAM" id="MobiDB-lite"/>
    </source>
</evidence>
<dbReference type="Gene3D" id="1.10.10.60">
    <property type="entry name" value="Homeodomain-like"/>
    <property type="match status" value="1"/>
</dbReference>
<feature type="domain" description="Homeobox" evidence="4">
    <location>
        <begin position="234"/>
        <end position="294"/>
    </location>
</feature>
<evidence type="ECO:0000259" key="4">
    <source>
        <dbReference type="PROSITE" id="PS50071"/>
    </source>
</evidence>
<dbReference type="SMART" id="SM00389">
    <property type="entry name" value="HOX"/>
    <property type="match status" value="1"/>
</dbReference>
<gene>
    <name evidence="5" type="primary">Contig10430.g11126</name>
    <name evidence="5" type="ORF">STYLEM_9245</name>
</gene>
<evidence type="ECO:0000256" key="1">
    <source>
        <dbReference type="PROSITE-ProRule" id="PRU00108"/>
    </source>
</evidence>
<accession>A0A078ADC9</accession>
<keyword evidence="6" id="KW-1185">Reference proteome</keyword>
<dbReference type="InParanoid" id="A0A078ADC9"/>
<proteinExistence type="predicted"/>
<reference evidence="5 6" key="1">
    <citation type="submission" date="2014-06" db="EMBL/GenBank/DDBJ databases">
        <authorList>
            <person name="Swart Estienne"/>
        </authorList>
    </citation>
    <scope>NUCLEOTIDE SEQUENCE [LARGE SCALE GENOMIC DNA]</scope>
    <source>
        <strain evidence="5 6">130c</strain>
    </source>
</reference>
<feature type="region of interest" description="Disordered" evidence="3">
    <location>
        <begin position="134"/>
        <end position="181"/>
    </location>
</feature>
<evidence type="ECO:0000313" key="5">
    <source>
        <dbReference type="EMBL" id="CDW80249.1"/>
    </source>
</evidence>
<protein>
    <recommendedName>
        <fullName evidence="4">Homeobox domain-containing protein</fullName>
    </recommendedName>
</protein>
<dbReference type="PROSITE" id="PS50071">
    <property type="entry name" value="HOMEOBOX_2"/>
    <property type="match status" value="1"/>
</dbReference>
<keyword evidence="1 2" id="KW-0238">DNA-binding</keyword>
<organism evidence="5 6">
    <name type="scientific">Stylonychia lemnae</name>
    <name type="common">Ciliate</name>
    <dbReference type="NCBI Taxonomy" id="5949"/>
    <lineage>
        <taxon>Eukaryota</taxon>
        <taxon>Sar</taxon>
        <taxon>Alveolata</taxon>
        <taxon>Ciliophora</taxon>
        <taxon>Intramacronucleata</taxon>
        <taxon>Spirotrichea</taxon>
        <taxon>Stichotrichia</taxon>
        <taxon>Sporadotrichida</taxon>
        <taxon>Oxytrichidae</taxon>
        <taxon>Stylonychinae</taxon>
        <taxon>Stylonychia</taxon>
    </lineage>
</organism>
<dbReference type="Proteomes" id="UP000039865">
    <property type="component" value="Unassembled WGS sequence"/>
</dbReference>
<evidence type="ECO:0000256" key="2">
    <source>
        <dbReference type="RuleBase" id="RU000682"/>
    </source>
</evidence>
<dbReference type="EMBL" id="CCKQ01008783">
    <property type="protein sequence ID" value="CDW80249.1"/>
    <property type="molecule type" value="Genomic_DNA"/>
</dbReference>
<keyword evidence="1 2" id="KW-0539">Nucleus</keyword>
<feature type="compositionally biased region" description="Basic and acidic residues" evidence="3">
    <location>
        <begin position="149"/>
        <end position="178"/>
    </location>
</feature>
<dbReference type="InterPro" id="IPR001356">
    <property type="entry name" value="HD"/>
</dbReference>
<dbReference type="AlphaFoldDB" id="A0A078ADC9"/>